<reference evidence="4" key="1">
    <citation type="submission" date="2016-02" db="EMBL/GenBank/DDBJ databases">
        <authorList>
            <person name="Holder M.E."/>
            <person name="Ajami N.J."/>
            <person name="Petrosino J.F."/>
        </authorList>
    </citation>
    <scope>NUCLEOTIDE SEQUENCE [LARGE SCALE GENOMIC DNA]</scope>
    <source>
        <strain evidence="4">CCUG 45958</strain>
    </source>
</reference>
<keyword evidence="4" id="KW-1185">Reference proteome</keyword>
<dbReference type="AlphaFoldDB" id="A0A109W4U7"/>
<dbReference type="InterPro" id="IPR027843">
    <property type="entry name" value="DUF4440"/>
</dbReference>
<protein>
    <submittedName>
        <fullName evidence="3">DUF4440 domain-containing protein</fullName>
    </submittedName>
</protein>
<feature type="domain" description="DUF4440" evidence="2">
    <location>
        <begin position="30"/>
        <end position="127"/>
    </location>
</feature>
<feature type="signal peptide" evidence="1">
    <location>
        <begin position="1"/>
        <end position="24"/>
    </location>
</feature>
<proteinExistence type="predicted"/>
<dbReference type="InterPro" id="IPR032710">
    <property type="entry name" value="NTF2-like_dom_sf"/>
</dbReference>
<evidence type="ECO:0000259" key="2">
    <source>
        <dbReference type="Pfam" id="PF14534"/>
    </source>
</evidence>
<evidence type="ECO:0000256" key="1">
    <source>
        <dbReference type="SAM" id="SignalP"/>
    </source>
</evidence>
<organism evidence="3 4">
    <name type="scientific">Desulfovibrio fairfieldensis</name>
    <dbReference type="NCBI Taxonomy" id="44742"/>
    <lineage>
        <taxon>Bacteria</taxon>
        <taxon>Pseudomonadati</taxon>
        <taxon>Thermodesulfobacteriota</taxon>
        <taxon>Desulfovibrionia</taxon>
        <taxon>Desulfovibrionales</taxon>
        <taxon>Desulfovibrionaceae</taxon>
        <taxon>Desulfovibrio</taxon>
    </lineage>
</organism>
<dbReference type="EMBL" id="CP014229">
    <property type="protein sequence ID" value="AMD90950.1"/>
    <property type="molecule type" value="Genomic_DNA"/>
</dbReference>
<dbReference type="SUPFAM" id="SSF54427">
    <property type="entry name" value="NTF2-like"/>
    <property type="match status" value="1"/>
</dbReference>
<dbReference type="Gene3D" id="3.10.450.50">
    <property type="match status" value="1"/>
</dbReference>
<dbReference type="RefSeq" id="WP_062253854.1">
    <property type="nucleotide sequence ID" value="NZ_CP014229.1"/>
</dbReference>
<feature type="chain" id="PRO_5007141311" evidence="1">
    <location>
        <begin position="25"/>
        <end position="153"/>
    </location>
</feature>
<dbReference type="KEGG" id="dfi:AXF13_12890"/>
<keyword evidence="1" id="KW-0732">Signal</keyword>
<evidence type="ECO:0000313" key="4">
    <source>
        <dbReference type="Proteomes" id="UP000069241"/>
    </source>
</evidence>
<name>A0A109W4U7_9BACT</name>
<accession>A0A109W4U7</accession>
<dbReference type="Proteomes" id="UP000069241">
    <property type="component" value="Chromosome"/>
</dbReference>
<evidence type="ECO:0000313" key="3">
    <source>
        <dbReference type="EMBL" id="AMD90950.1"/>
    </source>
</evidence>
<dbReference type="Pfam" id="PF14534">
    <property type="entry name" value="DUF4440"/>
    <property type="match status" value="1"/>
</dbReference>
<gene>
    <name evidence="3" type="ORF">AXF13_12890</name>
</gene>
<sequence length="153" mass="16517">MKFVQLVPLLLALALCLAGGVAHAKADTVALYTEAVMTGDVAALQKLLAPNYWHVSSNGHIQDKEHFIAGIKNKELVVDRLTLTNVRDTKVGNTRMLTANGYFKGTAVPALPQGLMRFTMVLANNNGQEQVALFQATPVDPTPDCKDGNCQIK</sequence>